<organism evidence="1 2">
    <name type="scientific">Mesorhizobium ventifaucium</name>
    <dbReference type="NCBI Taxonomy" id="666020"/>
    <lineage>
        <taxon>Bacteria</taxon>
        <taxon>Pseudomonadati</taxon>
        <taxon>Pseudomonadota</taxon>
        <taxon>Alphaproteobacteria</taxon>
        <taxon>Hyphomicrobiales</taxon>
        <taxon>Phyllobacteriaceae</taxon>
        <taxon>Mesorhizobium</taxon>
    </lineage>
</organism>
<reference evidence="1" key="1">
    <citation type="submission" date="2022-03" db="EMBL/GenBank/DDBJ databases">
        <authorList>
            <person name="Brunel B."/>
        </authorList>
    </citation>
    <scope>NUCLEOTIDE SEQUENCE</scope>
    <source>
        <strain evidence="1">STM4922sample</strain>
    </source>
</reference>
<protein>
    <submittedName>
        <fullName evidence="1">Uncharacterized protein</fullName>
    </submittedName>
</protein>
<sequence length="47" mass="5380">MLLERRLSVIVELVPGVAGMRRNIRFVPAQWADVALKSSYNNLFFVC</sequence>
<keyword evidence="2" id="KW-1185">Reference proteome</keyword>
<dbReference type="EMBL" id="CAKXZS010000026">
    <property type="protein sequence ID" value="CAH2403876.1"/>
    <property type="molecule type" value="Genomic_DNA"/>
</dbReference>
<name>A0ABN8K0R1_9HYPH</name>
<accession>A0ABN8K0R1</accession>
<proteinExistence type="predicted"/>
<gene>
    <name evidence="1" type="ORF">MES4922_320047</name>
</gene>
<comment type="caution">
    <text evidence="1">The sequence shown here is derived from an EMBL/GenBank/DDBJ whole genome shotgun (WGS) entry which is preliminary data.</text>
</comment>
<evidence type="ECO:0000313" key="2">
    <source>
        <dbReference type="Proteomes" id="UP001152604"/>
    </source>
</evidence>
<dbReference type="Proteomes" id="UP001152604">
    <property type="component" value="Unassembled WGS sequence"/>
</dbReference>
<evidence type="ECO:0000313" key="1">
    <source>
        <dbReference type="EMBL" id="CAH2403876.1"/>
    </source>
</evidence>